<dbReference type="InterPro" id="IPR014469">
    <property type="entry name" value="DUF2271"/>
</dbReference>
<feature type="chain" id="PRO_5022123400" description="FAD:protein FMN transferase" evidence="11">
    <location>
        <begin position="26"/>
        <end position="503"/>
    </location>
</feature>
<proteinExistence type="predicted"/>
<dbReference type="InterPro" id="IPR024932">
    <property type="entry name" value="ApbE"/>
</dbReference>
<evidence type="ECO:0000256" key="8">
    <source>
        <dbReference type="ARBA" id="ARBA00022842"/>
    </source>
</evidence>
<dbReference type="GO" id="GO:0016740">
    <property type="term" value="F:transferase activity"/>
    <property type="evidence" value="ECO:0007669"/>
    <property type="project" value="UniProtKB-KW"/>
</dbReference>
<keyword evidence="7" id="KW-0274">FAD</keyword>
<dbReference type="Proteomes" id="UP000320722">
    <property type="component" value="Chromosome"/>
</dbReference>
<feature type="signal peptide" evidence="11">
    <location>
        <begin position="1"/>
        <end position="25"/>
    </location>
</feature>
<comment type="cofactor">
    <cofactor evidence="1">
        <name>Mg(2+)</name>
        <dbReference type="ChEBI" id="CHEBI:18420"/>
    </cofactor>
</comment>
<dbReference type="Gene3D" id="3.10.520.10">
    <property type="entry name" value="ApbE-like domains"/>
    <property type="match status" value="1"/>
</dbReference>
<keyword evidence="12" id="KW-0449">Lipoprotein</keyword>
<evidence type="ECO:0000256" key="11">
    <source>
        <dbReference type="SAM" id="SignalP"/>
    </source>
</evidence>
<evidence type="ECO:0000256" key="6">
    <source>
        <dbReference type="ARBA" id="ARBA00022723"/>
    </source>
</evidence>
<dbReference type="Gene3D" id="2.60.40.4070">
    <property type="match status" value="1"/>
</dbReference>
<sequence precursor="true">MKTLTQHHLFLLALTVLVSTSQAEAREFIFHHEHVLGTSLELKITTDSVEQAQAAEQTALAEIDRLARILSRHDSKSELMRWQSSTTPQELSNDLTAVLTRAEYWRQTTHGAFDVRTAAFSRLWKQAARTQQLPSETERRQLAVTLSQAPWKTDDQKNLVRNDSLPLSLDALGKGYILDAVCAKVMQSSSEVSDIVLNIGGDIRKLGRQTLNVAITDPRSTAEGDLPLLTFPASGSLALATSGGYQRYFEIAGRRYSHIIDPRNGFPADAVLSASVLAPNAMDADAAATALTVLGPSAGLALIESLDGFECLLLSQQGTLTVSSGWPAGNHEASAELIAADAAETSQDGLLVDFTLNRPTGGRYRRPYVAVWLEDKDGYPVKTAILWMQTKQPGPRWHRDLTRWYRNDRIRKLAEETDMIGTISSATRGPGKYQARFDGTDNEGKPLPTGKYVLCLEAAREHGTYQIIRKEIELGSQPVKQTPLKENVEFSKISFQYTPWSSK</sequence>
<dbReference type="PANTHER" id="PTHR30040">
    <property type="entry name" value="THIAMINE BIOSYNTHESIS LIPOPROTEIN APBE"/>
    <property type="match status" value="1"/>
</dbReference>
<gene>
    <name evidence="12" type="primary">apbE_1</name>
    <name evidence="12" type="ORF">V6x_19500</name>
</gene>
<dbReference type="PANTHER" id="PTHR30040:SF2">
    <property type="entry name" value="FAD:PROTEIN FMN TRANSFERASE"/>
    <property type="match status" value="1"/>
</dbReference>
<dbReference type="InterPro" id="IPR003374">
    <property type="entry name" value="ApbE-like_sf"/>
</dbReference>
<evidence type="ECO:0000256" key="9">
    <source>
        <dbReference type="ARBA" id="ARBA00031306"/>
    </source>
</evidence>
<dbReference type="RefSeq" id="WP_145038887.1">
    <property type="nucleotide sequence ID" value="NZ_CP036347.1"/>
</dbReference>
<comment type="catalytic activity">
    <reaction evidence="10">
        <text>L-threonyl-[protein] + FAD = FMN-L-threonyl-[protein] + AMP + H(+)</text>
        <dbReference type="Rhea" id="RHEA:36847"/>
        <dbReference type="Rhea" id="RHEA-COMP:11060"/>
        <dbReference type="Rhea" id="RHEA-COMP:11061"/>
        <dbReference type="ChEBI" id="CHEBI:15378"/>
        <dbReference type="ChEBI" id="CHEBI:30013"/>
        <dbReference type="ChEBI" id="CHEBI:57692"/>
        <dbReference type="ChEBI" id="CHEBI:74257"/>
        <dbReference type="ChEBI" id="CHEBI:456215"/>
        <dbReference type="EC" id="2.7.1.180"/>
    </reaction>
</comment>
<dbReference type="Pfam" id="PF02424">
    <property type="entry name" value="ApbE"/>
    <property type="match status" value="1"/>
</dbReference>
<dbReference type="GO" id="GO:0046872">
    <property type="term" value="F:metal ion binding"/>
    <property type="evidence" value="ECO:0007669"/>
    <property type="project" value="UniProtKB-KW"/>
</dbReference>
<dbReference type="Pfam" id="PF10029">
    <property type="entry name" value="DUF2271"/>
    <property type="match status" value="1"/>
</dbReference>
<keyword evidence="4" id="KW-0285">Flavoprotein</keyword>
<dbReference type="EMBL" id="CP036347">
    <property type="protein sequence ID" value="QDU02248.1"/>
    <property type="molecule type" value="Genomic_DNA"/>
</dbReference>
<evidence type="ECO:0000313" key="12">
    <source>
        <dbReference type="EMBL" id="QDU02248.1"/>
    </source>
</evidence>
<dbReference type="AlphaFoldDB" id="A0A517WAH1"/>
<evidence type="ECO:0000256" key="1">
    <source>
        <dbReference type="ARBA" id="ARBA00001946"/>
    </source>
</evidence>
<dbReference type="EC" id="2.7.1.180" evidence="2"/>
<evidence type="ECO:0000313" key="13">
    <source>
        <dbReference type="Proteomes" id="UP000320722"/>
    </source>
</evidence>
<evidence type="ECO:0000256" key="2">
    <source>
        <dbReference type="ARBA" id="ARBA00011955"/>
    </source>
</evidence>
<name>A0A517WAH1_9PLAN</name>
<protein>
    <recommendedName>
        <fullName evidence="3">FAD:protein FMN transferase</fullName>
        <ecNumber evidence="2">2.7.1.180</ecNumber>
    </recommendedName>
    <alternativeName>
        <fullName evidence="9">Flavin transferase</fullName>
    </alternativeName>
</protein>
<evidence type="ECO:0000256" key="7">
    <source>
        <dbReference type="ARBA" id="ARBA00022827"/>
    </source>
</evidence>
<accession>A0A517WAH1</accession>
<keyword evidence="11" id="KW-0732">Signal</keyword>
<dbReference type="SUPFAM" id="SSF143631">
    <property type="entry name" value="ApbE-like"/>
    <property type="match status" value="1"/>
</dbReference>
<evidence type="ECO:0000256" key="5">
    <source>
        <dbReference type="ARBA" id="ARBA00022679"/>
    </source>
</evidence>
<evidence type="ECO:0000256" key="10">
    <source>
        <dbReference type="ARBA" id="ARBA00048540"/>
    </source>
</evidence>
<evidence type="ECO:0000256" key="4">
    <source>
        <dbReference type="ARBA" id="ARBA00022630"/>
    </source>
</evidence>
<keyword evidence="8" id="KW-0460">Magnesium</keyword>
<keyword evidence="5" id="KW-0808">Transferase</keyword>
<organism evidence="12 13">
    <name type="scientific">Gimesia chilikensis</name>
    <dbReference type="NCBI Taxonomy" id="2605989"/>
    <lineage>
        <taxon>Bacteria</taxon>
        <taxon>Pseudomonadati</taxon>
        <taxon>Planctomycetota</taxon>
        <taxon>Planctomycetia</taxon>
        <taxon>Planctomycetales</taxon>
        <taxon>Planctomycetaceae</taxon>
        <taxon>Gimesia</taxon>
    </lineage>
</organism>
<keyword evidence="6" id="KW-0479">Metal-binding</keyword>
<reference evidence="12 13" key="1">
    <citation type="submission" date="2019-02" db="EMBL/GenBank/DDBJ databases">
        <title>Deep-cultivation of Planctomycetes and their phenomic and genomic characterization uncovers novel biology.</title>
        <authorList>
            <person name="Wiegand S."/>
            <person name="Jogler M."/>
            <person name="Boedeker C."/>
            <person name="Pinto D."/>
            <person name="Vollmers J."/>
            <person name="Rivas-Marin E."/>
            <person name="Kohn T."/>
            <person name="Peeters S.H."/>
            <person name="Heuer A."/>
            <person name="Rast P."/>
            <person name="Oberbeckmann S."/>
            <person name="Bunk B."/>
            <person name="Jeske O."/>
            <person name="Meyerdierks A."/>
            <person name="Storesund J.E."/>
            <person name="Kallscheuer N."/>
            <person name="Luecker S."/>
            <person name="Lage O.M."/>
            <person name="Pohl T."/>
            <person name="Merkel B.J."/>
            <person name="Hornburger P."/>
            <person name="Mueller R.-W."/>
            <person name="Bruemmer F."/>
            <person name="Labrenz M."/>
            <person name="Spormann A.M."/>
            <person name="Op den Camp H."/>
            <person name="Overmann J."/>
            <person name="Amann R."/>
            <person name="Jetten M.S.M."/>
            <person name="Mascher T."/>
            <person name="Medema M.H."/>
            <person name="Devos D.P."/>
            <person name="Kaster A.-K."/>
            <person name="Ovreas L."/>
            <person name="Rohde M."/>
            <person name="Galperin M.Y."/>
            <person name="Jogler C."/>
        </authorList>
    </citation>
    <scope>NUCLEOTIDE SEQUENCE [LARGE SCALE GENOMIC DNA]</scope>
    <source>
        <strain evidence="12 13">V6</strain>
    </source>
</reference>
<evidence type="ECO:0000256" key="3">
    <source>
        <dbReference type="ARBA" id="ARBA00016337"/>
    </source>
</evidence>